<dbReference type="AlphaFoldDB" id="A0A914V666"/>
<dbReference type="GO" id="GO:0006398">
    <property type="term" value="P:mRNA 3'-end processing by stem-loop binding and cleavage"/>
    <property type="evidence" value="ECO:0007669"/>
    <property type="project" value="InterPro"/>
</dbReference>
<dbReference type="InterPro" id="IPR036866">
    <property type="entry name" value="RibonucZ/Hydroxyglut_hydro"/>
</dbReference>
<dbReference type="Pfam" id="PF10996">
    <property type="entry name" value="Beta-Casp"/>
    <property type="match status" value="1"/>
</dbReference>
<feature type="compositionally biased region" description="Acidic residues" evidence="2">
    <location>
        <begin position="105"/>
        <end position="116"/>
    </location>
</feature>
<keyword evidence="1" id="KW-0507">mRNA processing</keyword>
<dbReference type="InterPro" id="IPR027075">
    <property type="entry name" value="CPSF2"/>
</dbReference>
<keyword evidence="1" id="KW-0694">RNA-binding</keyword>
<dbReference type="PANTHER" id="PTHR45922:SF1">
    <property type="entry name" value="CLEAVAGE AND POLYADENYLATION SPECIFICITY FACTOR SUBUNIT 2"/>
    <property type="match status" value="1"/>
</dbReference>
<name>A0A914V666_9BILA</name>
<proteinExistence type="inferred from homology"/>
<evidence type="ECO:0000256" key="2">
    <source>
        <dbReference type="SAM" id="MobiDB-lite"/>
    </source>
</evidence>
<organism evidence="4 5">
    <name type="scientific">Plectus sambesii</name>
    <dbReference type="NCBI Taxonomy" id="2011161"/>
    <lineage>
        <taxon>Eukaryota</taxon>
        <taxon>Metazoa</taxon>
        <taxon>Ecdysozoa</taxon>
        <taxon>Nematoda</taxon>
        <taxon>Chromadorea</taxon>
        <taxon>Plectida</taxon>
        <taxon>Plectina</taxon>
        <taxon>Plectoidea</taxon>
        <taxon>Plectidae</taxon>
        <taxon>Plectus</taxon>
    </lineage>
</organism>
<keyword evidence="1" id="KW-0539">Nucleus</keyword>
<dbReference type="InterPro" id="IPR022712">
    <property type="entry name" value="Beta_Casp"/>
</dbReference>
<comment type="subcellular location">
    <subcellularLocation>
        <location evidence="1">Nucleus</location>
    </subcellularLocation>
</comment>
<dbReference type="GO" id="GO:0005847">
    <property type="term" value="C:mRNA cleavage and polyadenylation specificity factor complex"/>
    <property type="evidence" value="ECO:0007669"/>
    <property type="project" value="InterPro"/>
</dbReference>
<evidence type="ECO:0000313" key="6">
    <source>
        <dbReference type="WBParaSite" id="PSAMB.scaffold16044size1421.g36776.t1"/>
    </source>
</evidence>
<dbReference type="SUPFAM" id="SSF56281">
    <property type="entry name" value="Metallo-hydrolase/oxidoreductase"/>
    <property type="match status" value="1"/>
</dbReference>
<sequence length="187" mass="21714">VVLASGLDMEAGYSRELFLEWCADSKNAVIVTGRSEQRTLGSKLIHIATAGSNVNRHLTLEIKRRIRLEGTELDQYRLKRREKEQEAARIRLENARRQSRLETVESSDESDTEDLETPAADHPYDVMWKWEQQQKSSFFKQNKKSFPMYTFVEEKVKWDDYGEIIRPEDFTLVDSVVPHVEHVGALS</sequence>
<evidence type="ECO:0000259" key="3">
    <source>
        <dbReference type="Pfam" id="PF10996"/>
    </source>
</evidence>
<reference evidence="5 6" key="1">
    <citation type="submission" date="2022-11" db="UniProtKB">
        <authorList>
            <consortium name="WormBaseParasite"/>
        </authorList>
    </citation>
    <scope>IDENTIFICATION</scope>
</reference>
<evidence type="ECO:0000256" key="1">
    <source>
        <dbReference type="RuleBase" id="RU365006"/>
    </source>
</evidence>
<keyword evidence="4" id="KW-1185">Reference proteome</keyword>
<dbReference type="WBParaSite" id="PSAMB.scaffold16044size1421.g36776.t1">
    <property type="protein sequence ID" value="PSAMB.scaffold16044size1421.g36776.t1"/>
    <property type="gene ID" value="PSAMB.scaffold16044size1421.g36776"/>
</dbReference>
<feature type="region of interest" description="Disordered" evidence="2">
    <location>
        <begin position="99"/>
        <end position="118"/>
    </location>
</feature>
<evidence type="ECO:0000313" key="4">
    <source>
        <dbReference type="Proteomes" id="UP000887566"/>
    </source>
</evidence>
<dbReference type="PANTHER" id="PTHR45922">
    <property type="entry name" value="CLEAVAGE AND POLYADENYLATION SPECIFICITY FACTOR SUBUNIT 2"/>
    <property type="match status" value="1"/>
</dbReference>
<protein>
    <recommendedName>
        <fullName evidence="1">Cleavage and polyadenylation specificity factor subunit 2</fullName>
    </recommendedName>
    <alternativeName>
        <fullName evidence="1">Cleavage and polyadenylation specificity factor 100 kDa subunit</fullName>
    </alternativeName>
</protein>
<comment type="similarity">
    <text evidence="1">Belongs to the metallo-beta-lactamase superfamily. RNA-metabolizing metallo-beta-lactamase-like family. CPSF2/YSH1 subfamily.</text>
</comment>
<dbReference type="Proteomes" id="UP000887566">
    <property type="component" value="Unplaced"/>
</dbReference>
<dbReference type="WBParaSite" id="PSAMB.scaffold15875size1460.g36692.t1">
    <property type="protein sequence ID" value="PSAMB.scaffold15875size1460.g36692.t1"/>
    <property type="gene ID" value="PSAMB.scaffold15875size1460.g36692"/>
</dbReference>
<dbReference type="Gene3D" id="3.40.50.10890">
    <property type="match status" value="1"/>
</dbReference>
<accession>A0A914V666</accession>
<dbReference type="GO" id="GO:0003723">
    <property type="term" value="F:RNA binding"/>
    <property type="evidence" value="ECO:0007669"/>
    <property type="project" value="UniProtKB-KW"/>
</dbReference>
<evidence type="ECO:0000313" key="5">
    <source>
        <dbReference type="WBParaSite" id="PSAMB.scaffold15875size1460.g36692.t1"/>
    </source>
</evidence>
<feature type="domain" description="Beta-Casp" evidence="3">
    <location>
        <begin position="1"/>
        <end position="44"/>
    </location>
</feature>